<dbReference type="Proteomes" id="UP000280960">
    <property type="component" value="Chromosome"/>
</dbReference>
<organism evidence="1 2">
    <name type="scientific">Biomaibacter acetigenes</name>
    <dbReference type="NCBI Taxonomy" id="2316383"/>
    <lineage>
        <taxon>Bacteria</taxon>
        <taxon>Bacillati</taxon>
        <taxon>Bacillota</taxon>
        <taxon>Clostridia</taxon>
        <taxon>Thermosediminibacterales</taxon>
        <taxon>Tepidanaerobacteraceae</taxon>
        <taxon>Biomaibacter</taxon>
    </lineage>
</organism>
<evidence type="ECO:0000313" key="1">
    <source>
        <dbReference type="EMBL" id="AYO30936.1"/>
    </source>
</evidence>
<proteinExistence type="predicted"/>
<sequence>MALKKKLFAQKRTFAREEIGSNIFKPAGRPHPREVRSQIAQLESNQPGTRKDVKIKMEKKMN</sequence>
<dbReference type="EMBL" id="CP033169">
    <property type="protein sequence ID" value="AYO30936.1"/>
    <property type="molecule type" value="Genomic_DNA"/>
</dbReference>
<accession>A0A3G2R6A9</accession>
<evidence type="ECO:0000313" key="2">
    <source>
        <dbReference type="Proteomes" id="UP000280960"/>
    </source>
</evidence>
<reference evidence="1 2" key="1">
    <citation type="submission" date="2018-10" db="EMBL/GenBank/DDBJ databases">
        <authorList>
            <person name="Zhang X."/>
        </authorList>
    </citation>
    <scope>NUCLEOTIDE SEQUENCE [LARGE SCALE GENOMIC DNA]</scope>
    <source>
        <strain evidence="1 2">SK-G1</strain>
    </source>
</reference>
<dbReference type="KEGG" id="bacg:D2962_10220"/>
<dbReference type="RefSeq" id="WP_120767757.1">
    <property type="nucleotide sequence ID" value="NZ_CP033169.1"/>
</dbReference>
<keyword evidence="2" id="KW-1185">Reference proteome</keyword>
<name>A0A3G2R6A9_9FIRM</name>
<protein>
    <submittedName>
        <fullName evidence="1">Uncharacterized protein</fullName>
    </submittedName>
</protein>
<gene>
    <name evidence="1" type="ORF">D2962_10220</name>
</gene>
<dbReference type="AlphaFoldDB" id="A0A3G2R6A9"/>